<dbReference type="PROSITE" id="PS00678">
    <property type="entry name" value="WD_REPEATS_1"/>
    <property type="match status" value="1"/>
</dbReference>
<dbReference type="PRINTS" id="PR00320">
    <property type="entry name" value="GPROTEINBRPT"/>
</dbReference>
<organism evidence="6 7">
    <name type="scientific">Thelephora terrestris</name>
    <dbReference type="NCBI Taxonomy" id="56493"/>
    <lineage>
        <taxon>Eukaryota</taxon>
        <taxon>Fungi</taxon>
        <taxon>Dikarya</taxon>
        <taxon>Basidiomycota</taxon>
        <taxon>Agaricomycotina</taxon>
        <taxon>Agaricomycetes</taxon>
        <taxon>Thelephorales</taxon>
        <taxon>Thelephoraceae</taxon>
        <taxon>Thelephora</taxon>
    </lineage>
</organism>
<keyword evidence="2" id="KW-0677">Repeat</keyword>
<dbReference type="InterPro" id="IPR001810">
    <property type="entry name" value="F-box_dom"/>
</dbReference>
<evidence type="ECO:0000259" key="5">
    <source>
        <dbReference type="PROSITE" id="PS50181"/>
    </source>
</evidence>
<evidence type="ECO:0000313" key="7">
    <source>
        <dbReference type="Proteomes" id="UP000736335"/>
    </source>
</evidence>
<accession>A0A9P6L0Y0</accession>
<dbReference type="Proteomes" id="UP000736335">
    <property type="component" value="Unassembled WGS sequence"/>
</dbReference>
<name>A0A9P6L0Y0_9AGAM</name>
<gene>
    <name evidence="6" type="ORF">BJ322DRAFT_1114961</name>
</gene>
<dbReference type="PROSITE" id="PS50082">
    <property type="entry name" value="WD_REPEATS_2"/>
    <property type="match status" value="2"/>
</dbReference>
<dbReference type="EMBL" id="WIUZ02000034">
    <property type="protein sequence ID" value="KAF9777520.1"/>
    <property type="molecule type" value="Genomic_DNA"/>
</dbReference>
<feature type="repeat" description="WD" evidence="4">
    <location>
        <begin position="406"/>
        <end position="440"/>
    </location>
</feature>
<dbReference type="Pfam" id="PF00400">
    <property type="entry name" value="WD40"/>
    <property type="match status" value="3"/>
</dbReference>
<dbReference type="SUPFAM" id="SSF81383">
    <property type="entry name" value="F-box domain"/>
    <property type="match status" value="1"/>
</dbReference>
<evidence type="ECO:0000256" key="4">
    <source>
        <dbReference type="PROSITE-ProRule" id="PRU00221"/>
    </source>
</evidence>
<reference evidence="6" key="2">
    <citation type="submission" date="2020-11" db="EMBL/GenBank/DDBJ databases">
        <authorList>
            <consortium name="DOE Joint Genome Institute"/>
            <person name="Kuo A."/>
            <person name="Miyauchi S."/>
            <person name="Kiss E."/>
            <person name="Drula E."/>
            <person name="Kohler A."/>
            <person name="Sanchez-Garcia M."/>
            <person name="Andreopoulos B."/>
            <person name="Barry K.W."/>
            <person name="Bonito G."/>
            <person name="Buee M."/>
            <person name="Carver A."/>
            <person name="Chen C."/>
            <person name="Cichocki N."/>
            <person name="Clum A."/>
            <person name="Culley D."/>
            <person name="Crous P.W."/>
            <person name="Fauchery L."/>
            <person name="Girlanda M."/>
            <person name="Hayes R."/>
            <person name="Keri Z."/>
            <person name="Labutti K."/>
            <person name="Lipzen A."/>
            <person name="Lombard V."/>
            <person name="Magnuson J."/>
            <person name="Maillard F."/>
            <person name="Morin E."/>
            <person name="Murat C."/>
            <person name="Nolan M."/>
            <person name="Ohm R."/>
            <person name="Pangilinan J."/>
            <person name="Pereira M."/>
            <person name="Perotto S."/>
            <person name="Peter M."/>
            <person name="Riley R."/>
            <person name="Sitrit Y."/>
            <person name="Stielow B."/>
            <person name="Szollosi G."/>
            <person name="Zifcakova L."/>
            <person name="Stursova M."/>
            <person name="Spatafora J.W."/>
            <person name="Tedersoo L."/>
            <person name="Vaario L.-M."/>
            <person name="Yamada A."/>
            <person name="Yan M."/>
            <person name="Wang P."/>
            <person name="Xu J."/>
            <person name="Bruns T."/>
            <person name="Baldrian P."/>
            <person name="Vilgalys R."/>
            <person name="Henrissat B."/>
            <person name="Grigoriev I.V."/>
            <person name="Hibbett D."/>
            <person name="Nagy L.G."/>
            <person name="Martin F.M."/>
        </authorList>
    </citation>
    <scope>NUCLEOTIDE SEQUENCE</scope>
    <source>
        <strain evidence="6">UH-Tt-Lm1</strain>
    </source>
</reference>
<dbReference type="InterPro" id="IPR036322">
    <property type="entry name" value="WD40_repeat_dom_sf"/>
</dbReference>
<dbReference type="SUPFAM" id="SSF50978">
    <property type="entry name" value="WD40 repeat-like"/>
    <property type="match status" value="1"/>
</dbReference>
<dbReference type="SMART" id="SM00256">
    <property type="entry name" value="FBOX"/>
    <property type="match status" value="1"/>
</dbReference>
<dbReference type="InterPro" id="IPR019775">
    <property type="entry name" value="WD40_repeat_CS"/>
</dbReference>
<keyword evidence="7" id="KW-1185">Reference proteome</keyword>
<dbReference type="InterPro" id="IPR001680">
    <property type="entry name" value="WD40_rpt"/>
</dbReference>
<keyword evidence="3" id="KW-0833">Ubl conjugation pathway</keyword>
<dbReference type="Gene3D" id="2.130.10.10">
    <property type="entry name" value="YVTN repeat-like/Quinoprotein amine dehydrogenase"/>
    <property type="match status" value="2"/>
</dbReference>
<comment type="caution">
    <text evidence="6">The sequence shown here is derived from an EMBL/GenBank/DDBJ whole genome shotgun (WGS) entry which is preliminary data.</text>
</comment>
<dbReference type="PANTHER" id="PTHR19872">
    <property type="entry name" value="UBIQUITIN LIGASE SPECIFICITY FACTOR/HREP PROTEIN"/>
    <property type="match status" value="1"/>
</dbReference>
<dbReference type="AlphaFoldDB" id="A0A9P6L0Y0"/>
<evidence type="ECO:0000256" key="2">
    <source>
        <dbReference type="ARBA" id="ARBA00022737"/>
    </source>
</evidence>
<dbReference type="SMART" id="SM00320">
    <property type="entry name" value="WD40"/>
    <property type="match status" value="5"/>
</dbReference>
<dbReference type="PROSITE" id="PS50181">
    <property type="entry name" value="FBOX"/>
    <property type="match status" value="1"/>
</dbReference>
<evidence type="ECO:0000313" key="6">
    <source>
        <dbReference type="EMBL" id="KAF9777520.1"/>
    </source>
</evidence>
<dbReference type="InterPro" id="IPR020472">
    <property type="entry name" value="WD40_PAC1"/>
</dbReference>
<evidence type="ECO:0000256" key="1">
    <source>
        <dbReference type="ARBA" id="ARBA00022574"/>
    </source>
</evidence>
<feature type="repeat" description="WD" evidence="4">
    <location>
        <begin position="317"/>
        <end position="356"/>
    </location>
</feature>
<dbReference type="Gene3D" id="1.20.1280.50">
    <property type="match status" value="1"/>
</dbReference>
<dbReference type="InterPro" id="IPR051075">
    <property type="entry name" value="SCF_subunit_WD-repeat"/>
</dbReference>
<keyword evidence="1 4" id="KW-0853">WD repeat</keyword>
<proteinExistence type="predicted"/>
<reference evidence="6" key="1">
    <citation type="journal article" date="2020" name="Nat. Commun.">
        <title>Large-scale genome sequencing of mycorrhizal fungi provides insights into the early evolution of symbiotic traits.</title>
        <authorList>
            <person name="Miyauchi S."/>
            <person name="Kiss E."/>
            <person name="Kuo A."/>
            <person name="Drula E."/>
            <person name="Kohler A."/>
            <person name="Sanchez-Garcia M."/>
            <person name="Morin E."/>
            <person name="Andreopoulos B."/>
            <person name="Barry K.W."/>
            <person name="Bonito G."/>
            <person name="Buee M."/>
            <person name="Carver A."/>
            <person name="Chen C."/>
            <person name="Cichocki N."/>
            <person name="Clum A."/>
            <person name="Culley D."/>
            <person name="Crous P.W."/>
            <person name="Fauchery L."/>
            <person name="Girlanda M."/>
            <person name="Hayes R.D."/>
            <person name="Keri Z."/>
            <person name="LaButti K."/>
            <person name="Lipzen A."/>
            <person name="Lombard V."/>
            <person name="Magnuson J."/>
            <person name="Maillard F."/>
            <person name="Murat C."/>
            <person name="Nolan M."/>
            <person name="Ohm R.A."/>
            <person name="Pangilinan J."/>
            <person name="Pereira M.F."/>
            <person name="Perotto S."/>
            <person name="Peter M."/>
            <person name="Pfister S."/>
            <person name="Riley R."/>
            <person name="Sitrit Y."/>
            <person name="Stielow J.B."/>
            <person name="Szollosi G."/>
            <person name="Zifcakova L."/>
            <person name="Stursova M."/>
            <person name="Spatafora J.W."/>
            <person name="Tedersoo L."/>
            <person name="Vaario L.M."/>
            <person name="Yamada A."/>
            <person name="Yan M."/>
            <person name="Wang P."/>
            <person name="Xu J."/>
            <person name="Bruns T."/>
            <person name="Baldrian P."/>
            <person name="Vilgalys R."/>
            <person name="Dunand C."/>
            <person name="Henrissat B."/>
            <person name="Grigoriev I.V."/>
            <person name="Hibbett D."/>
            <person name="Nagy L.G."/>
            <person name="Martin F.M."/>
        </authorList>
    </citation>
    <scope>NUCLEOTIDE SEQUENCE</scope>
    <source>
        <strain evidence="6">UH-Tt-Lm1</strain>
    </source>
</reference>
<protein>
    <submittedName>
        <fullName evidence="6">WD40 repeat-like protein</fullName>
    </submittedName>
</protein>
<feature type="domain" description="F-box" evidence="5">
    <location>
        <begin position="112"/>
        <end position="158"/>
    </location>
</feature>
<dbReference type="InterPro" id="IPR015943">
    <property type="entry name" value="WD40/YVTN_repeat-like_dom_sf"/>
</dbReference>
<dbReference type="OrthoDB" id="19711at2759"/>
<dbReference type="Pfam" id="PF12937">
    <property type="entry name" value="F-box-like"/>
    <property type="match status" value="1"/>
</dbReference>
<dbReference type="PANTHER" id="PTHR19872:SF9">
    <property type="entry name" value="UBIQUITIN-BINDING SDF UBIQUITIN LIGASE COMPLEX SUBUNIT"/>
    <property type="match status" value="1"/>
</dbReference>
<evidence type="ECO:0000256" key="3">
    <source>
        <dbReference type="ARBA" id="ARBA00022786"/>
    </source>
</evidence>
<dbReference type="PROSITE" id="PS50294">
    <property type="entry name" value="WD_REPEATS_REGION"/>
    <property type="match status" value="1"/>
</dbReference>
<dbReference type="InterPro" id="IPR036047">
    <property type="entry name" value="F-box-like_dom_sf"/>
</dbReference>
<sequence length="524" mass="58767">MFAPSSLSSRARRSLLRRQHAVQADSDFTRLLDSVLGSPFLTTHDLPDLDVVDGSFQAVPTELAVTRPSSPDMANQRLTRFIDDGLPLDGEEGELIDDEACFIDVDYFTTAVDIVARLPPELSIHILTFLDLDSIIACLAVSRIWRIYAQDNAVWRGLFFLRTDWRLDLSRARFSAARTRRVSYVPSVSPELPPLSLDWWLLYKSRTQLDNRWQQGKAKMTRISGHSDSVYCLEFDSKTNNHWLTRQSYQSLVIKDRETIGFFQASYWQRSLFEIRQGLDIDNPFAPGFMVSGSSDCSIIVWNLLANGRRAEVSAILPAHMGGVLDLRIDDKHIVSCSKDTWIRVWDRSTLGLLTTFEGHQGPVNAVGLQGNRVVSASGDGKGLACIEFKGDLIVSGSNDCKIKLVRALSFDPVTGRLVSASYDKSIKVWDLNTGKLITEFKNSHVSHIFDVKFDLRRIVSTSHDQKIVVLNFSEGLDTACSVTPNNLSYKHEQTRTRIIILHLCIPVYTSPFAFFAPSVGDGS</sequence>